<gene>
    <name evidence="3" type="ORF">CU100_13165</name>
</gene>
<dbReference type="OrthoDB" id="9810239at2"/>
<feature type="transmembrane region" description="Helical" evidence="1">
    <location>
        <begin position="204"/>
        <end position="226"/>
    </location>
</feature>
<dbReference type="PANTHER" id="PTHR22911">
    <property type="entry name" value="ACYL-MALONYL CONDENSING ENZYME-RELATED"/>
    <property type="match status" value="1"/>
</dbReference>
<dbReference type="Proteomes" id="UP000241158">
    <property type="component" value="Unassembled WGS sequence"/>
</dbReference>
<comment type="caution">
    <text evidence="3">The sequence shown here is derived from an EMBL/GenBank/DDBJ whole genome shotgun (WGS) entry which is preliminary data.</text>
</comment>
<evidence type="ECO:0000259" key="2">
    <source>
        <dbReference type="Pfam" id="PF00892"/>
    </source>
</evidence>
<feature type="transmembrane region" description="Helical" evidence="1">
    <location>
        <begin position="73"/>
        <end position="93"/>
    </location>
</feature>
<name>A0A2P7AWF4_9HYPH</name>
<feature type="transmembrane region" description="Helical" evidence="1">
    <location>
        <begin position="126"/>
        <end position="146"/>
    </location>
</feature>
<feature type="transmembrane region" description="Helical" evidence="1">
    <location>
        <begin position="41"/>
        <end position="61"/>
    </location>
</feature>
<dbReference type="GO" id="GO:0016020">
    <property type="term" value="C:membrane"/>
    <property type="evidence" value="ECO:0007669"/>
    <property type="project" value="InterPro"/>
</dbReference>
<sequence>MSQLHLDHRRGLLITGLGGLILSADIPLLRLGEGETWSTLLLRSGTTFVTAFLVWAVWSIATGRVRTIVPGRAGFLVAGLYGLASICFMIAVYNTETANLVFILAFNTVFSALLSWVFLKERPKNVTFVAMFFMLIGVGIIVREGLSSGHVFGDLVALLSTFILSTAITVSRSSGKDMGFAAIVGTVLPMLVAAYMVAQNGYTVAAPGWIIFNGSVVTTLAFLCLAAGPRFLSGPEVAMFYLLETVLTPIWVWLVFSERPTYPTLVGGVIIITSLVGHSLWQMYHSRRRIRMRALVRHPI</sequence>
<dbReference type="SUPFAM" id="SSF103481">
    <property type="entry name" value="Multidrug resistance efflux transporter EmrE"/>
    <property type="match status" value="2"/>
</dbReference>
<feature type="transmembrane region" description="Helical" evidence="1">
    <location>
        <begin position="178"/>
        <end position="198"/>
    </location>
</feature>
<dbReference type="RefSeq" id="WP_106716974.1">
    <property type="nucleotide sequence ID" value="NZ_JACHXT010000001.1"/>
</dbReference>
<evidence type="ECO:0000313" key="4">
    <source>
        <dbReference type="Proteomes" id="UP000241158"/>
    </source>
</evidence>
<keyword evidence="1" id="KW-0812">Transmembrane</keyword>
<keyword evidence="4" id="KW-1185">Reference proteome</keyword>
<feature type="transmembrane region" description="Helical" evidence="1">
    <location>
        <begin position="238"/>
        <end position="256"/>
    </location>
</feature>
<organism evidence="3 4">
    <name type="scientific">Phyllobacterium endophyticum</name>
    <dbReference type="NCBI Taxonomy" id="1149773"/>
    <lineage>
        <taxon>Bacteria</taxon>
        <taxon>Pseudomonadati</taxon>
        <taxon>Pseudomonadota</taxon>
        <taxon>Alphaproteobacteria</taxon>
        <taxon>Hyphomicrobiales</taxon>
        <taxon>Phyllobacteriaceae</taxon>
        <taxon>Phyllobacterium</taxon>
    </lineage>
</organism>
<feature type="transmembrane region" description="Helical" evidence="1">
    <location>
        <begin position="99"/>
        <end position="119"/>
    </location>
</feature>
<keyword evidence="1" id="KW-1133">Transmembrane helix</keyword>
<feature type="transmembrane region" description="Helical" evidence="1">
    <location>
        <begin position="152"/>
        <end position="171"/>
    </location>
</feature>
<proteinExistence type="predicted"/>
<dbReference type="InterPro" id="IPR037185">
    <property type="entry name" value="EmrE-like"/>
</dbReference>
<feature type="transmembrane region" description="Helical" evidence="1">
    <location>
        <begin position="12"/>
        <end position="29"/>
    </location>
</feature>
<dbReference type="Pfam" id="PF00892">
    <property type="entry name" value="EamA"/>
    <property type="match status" value="2"/>
</dbReference>
<evidence type="ECO:0000256" key="1">
    <source>
        <dbReference type="SAM" id="Phobius"/>
    </source>
</evidence>
<keyword evidence="1" id="KW-0472">Membrane</keyword>
<feature type="domain" description="EamA" evidence="2">
    <location>
        <begin position="19"/>
        <end position="142"/>
    </location>
</feature>
<dbReference type="InterPro" id="IPR000620">
    <property type="entry name" value="EamA_dom"/>
</dbReference>
<dbReference type="EMBL" id="PGGN01000002">
    <property type="protein sequence ID" value="PSH58531.1"/>
    <property type="molecule type" value="Genomic_DNA"/>
</dbReference>
<dbReference type="AlphaFoldDB" id="A0A2P7AWF4"/>
<feature type="transmembrane region" description="Helical" evidence="1">
    <location>
        <begin position="262"/>
        <end position="284"/>
    </location>
</feature>
<feature type="domain" description="EamA" evidence="2">
    <location>
        <begin position="152"/>
        <end position="276"/>
    </location>
</feature>
<evidence type="ECO:0000313" key="3">
    <source>
        <dbReference type="EMBL" id="PSH58531.1"/>
    </source>
</evidence>
<reference evidence="4" key="1">
    <citation type="submission" date="2017-11" db="EMBL/GenBank/DDBJ databases">
        <authorList>
            <person name="Kuznetsova I."/>
            <person name="Sazanova A."/>
            <person name="Chirak E."/>
            <person name="Safronova V."/>
            <person name="Willems A."/>
        </authorList>
    </citation>
    <scope>NUCLEOTIDE SEQUENCE [LARGE SCALE GENOMIC DNA]</scope>
    <source>
        <strain evidence="4">PEPV15</strain>
    </source>
</reference>
<accession>A0A2P7AWF4</accession>
<protein>
    <submittedName>
        <fullName evidence="3">EamA/RhaT family transporter</fullName>
    </submittedName>
</protein>